<dbReference type="Pfam" id="PF01047">
    <property type="entry name" value="MarR"/>
    <property type="match status" value="1"/>
</dbReference>
<dbReference type="PANTHER" id="PTHR33164">
    <property type="entry name" value="TRANSCRIPTIONAL REGULATOR, MARR FAMILY"/>
    <property type="match status" value="1"/>
</dbReference>
<keyword evidence="6" id="KW-1185">Reference proteome</keyword>
<dbReference type="SMART" id="SM00347">
    <property type="entry name" value="HTH_MARR"/>
    <property type="match status" value="1"/>
</dbReference>
<dbReference type="GO" id="GO:0003700">
    <property type="term" value="F:DNA-binding transcription factor activity"/>
    <property type="evidence" value="ECO:0007669"/>
    <property type="project" value="InterPro"/>
</dbReference>
<proteinExistence type="predicted"/>
<dbReference type="GO" id="GO:0006950">
    <property type="term" value="P:response to stress"/>
    <property type="evidence" value="ECO:0007669"/>
    <property type="project" value="TreeGrafter"/>
</dbReference>
<evidence type="ECO:0000256" key="2">
    <source>
        <dbReference type="ARBA" id="ARBA00023125"/>
    </source>
</evidence>
<evidence type="ECO:0000313" key="5">
    <source>
        <dbReference type="EMBL" id="SCX44840.1"/>
    </source>
</evidence>
<evidence type="ECO:0000259" key="4">
    <source>
        <dbReference type="PROSITE" id="PS50995"/>
    </source>
</evidence>
<keyword evidence="1" id="KW-0805">Transcription regulation</keyword>
<gene>
    <name evidence="5" type="ORF">SAMN03159343_1484</name>
</gene>
<keyword evidence="3" id="KW-0804">Transcription</keyword>
<reference evidence="6" key="1">
    <citation type="submission" date="2016-10" db="EMBL/GenBank/DDBJ databases">
        <authorList>
            <person name="Varghese N."/>
            <person name="Submissions S."/>
        </authorList>
    </citation>
    <scope>NUCLEOTIDE SEQUENCE [LARGE SCALE GENOMIC DNA]</scope>
    <source>
        <strain evidence="6">DSM 45722</strain>
    </source>
</reference>
<dbReference type="PROSITE" id="PS01117">
    <property type="entry name" value="HTH_MARR_1"/>
    <property type="match status" value="1"/>
</dbReference>
<dbReference type="GO" id="GO:0003677">
    <property type="term" value="F:DNA binding"/>
    <property type="evidence" value="ECO:0007669"/>
    <property type="project" value="UniProtKB-KW"/>
</dbReference>
<keyword evidence="2 5" id="KW-0238">DNA-binding</keyword>
<name>A0A1G4XUX7_9ACTN</name>
<dbReference type="InterPro" id="IPR023187">
    <property type="entry name" value="Tscrpt_reg_MarR-type_CS"/>
</dbReference>
<dbReference type="InterPro" id="IPR036388">
    <property type="entry name" value="WH-like_DNA-bd_sf"/>
</dbReference>
<accession>A0A1G4XUX7</accession>
<dbReference type="PANTHER" id="PTHR33164:SF101">
    <property type="entry name" value="TRANSCRIPTIONAL REPRESSOR MPRA"/>
    <property type="match status" value="1"/>
</dbReference>
<dbReference type="AlphaFoldDB" id="A0A1G4XUX7"/>
<evidence type="ECO:0000313" key="6">
    <source>
        <dbReference type="Proteomes" id="UP000198981"/>
    </source>
</evidence>
<dbReference type="Gene3D" id="1.10.10.10">
    <property type="entry name" value="Winged helix-like DNA-binding domain superfamily/Winged helix DNA-binding domain"/>
    <property type="match status" value="1"/>
</dbReference>
<organism evidence="5 6">
    <name type="scientific">Klenkia marina</name>
    <dbReference type="NCBI Taxonomy" id="1960309"/>
    <lineage>
        <taxon>Bacteria</taxon>
        <taxon>Bacillati</taxon>
        <taxon>Actinomycetota</taxon>
        <taxon>Actinomycetes</taxon>
        <taxon>Geodermatophilales</taxon>
        <taxon>Geodermatophilaceae</taxon>
        <taxon>Klenkia</taxon>
    </lineage>
</organism>
<dbReference type="STRING" id="1960309.SAMN03159343_1484"/>
<dbReference type="EMBL" id="FMUH01000002">
    <property type="protein sequence ID" value="SCX44840.1"/>
    <property type="molecule type" value="Genomic_DNA"/>
</dbReference>
<sequence length="162" mass="17407">MLDPIAEAGRQWSARGWDDATPGMLAVTSIMRAQAIVQARVDAVLRPLGLTFARYELLQLLSFTREGSLPMTKAGALLQVHPASVTNAAQRLEAAELVARRPSPSDGRVVVVSITDEGRRVAAKATDALNAEVFTRPGLAPDRVQDLIAVLRELRADAGDIQ</sequence>
<feature type="domain" description="HTH marR-type" evidence="4">
    <location>
        <begin position="23"/>
        <end position="156"/>
    </location>
</feature>
<dbReference type="InterPro" id="IPR036390">
    <property type="entry name" value="WH_DNA-bd_sf"/>
</dbReference>
<evidence type="ECO:0000256" key="1">
    <source>
        <dbReference type="ARBA" id="ARBA00023015"/>
    </source>
</evidence>
<dbReference type="RefSeq" id="WP_243469752.1">
    <property type="nucleotide sequence ID" value="NZ_FMUH01000002.1"/>
</dbReference>
<dbReference type="InterPro" id="IPR000835">
    <property type="entry name" value="HTH_MarR-typ"/>
</dbReference>
<evidence type="ECO:0000256" key="3">
    <source>
        <dbReference type="ARBA" id="ARBA00023163"/>
    </source>
</evidence>
<dbReference type="SUPFAM" id="SSF46785">
    <property type="entry name" value="Winged helix' DNA-binding domain"/>
    <property type="match status" value="1"/>
</dbReference>
<dbReference type="InterPro" id="IPR039422">
    <property type="entry name" value="MarR/SlyA-like"/>
</dbReference>
<dbReference type="PROSITE" id="PS50995">
    <property type="entry name" value="HTH_MARR_2"/>
    <property type="match status" value="1"/>
</dbReference>
<protein>
    <submittedName>
        <fullName evidence="5">DNA-binding transcriptional regulator, MarR family</fullName>
    </submittedName>
</protein>
<dbReference type="Proteomes" id="UP000198981">
    <property type="component" value="Unassembled WGS sequence"/>
</dbReference>